<dbReference type="CDD" id="cd04301">
    <property type="entry name" value="NAT_SF"/>
    <property type="match status" value="1"/>
</dbReference>
<gene>
    <name evidence="2" type="ORF">QQ008_09865</name>
</gene>
<evidence type="ECO:0000313" key="3">
    <source>
        <dbReference type="Proteomes" id="UP001172082"/>
    </source>
</evidence>
<accession>A0ABT8KLS0</accession>
<dbReference type="Pfam" id="PF13508">
    <property type="entry name" value="Acetyltransf_7"/>
    <property type="match status" value="1"/>
</dbReference>
<reference evidence="2" key="1">
    <citation type="submission" date="2023-06" db="EMBL/GenBank/DDBJ databases">
        <title>Genomic of Parafulvivirga corallium.</title>
        <authorList>
            <person name="Wang G."/>
        </authorList>
    </citation>
    <scope>NUCLEOTIDE SEQUENCE</scope>
    <source>
        <strain evidence="2">BMA10</strain>
    </source>
</reference>
<dbReference type="InterPro" id="IPR000182">
    <property type="entry name" value="GNAT_dom"/>
</dbReference>
<evidence type="ECO:0000259" key="1">
    <source>
        <dbReference type="PROSITE" id="PS51186"/>
    </source>
</evidence>
<organism evidence="2 3">
    <name type="scientific">Splendidivirga corallicola</name>
    <dbReference type="NCBI Taxonomy" id="3051826"/>
    <lineage>
        <taxon>Bacteria</taxon>
        <taxon>Pseudomonadati</taxon>
        <taxon>Bacteroidota</taxon>
        <taxon>Cytophagia</taxon>
        <taxon>Cytophagales</taxon>
        <taxon>Splendidivirgaceae</taxon>
        <taxon>Splendidivirga</taxon>
    </lineage>
</organism>
<name>A0ABT8KLS0_9BACT</name>
<dbReference type="InterPro" id="IPR053144">
    <property type="entry name" value="Acetyltransferase_Butenolide"/>
</dbReference>
<proteinExistence type="predicted"/>
<dbReference type="RefSeq" id="WP_346751698.1">
    <property type="nucleotide sequence ID" value="NZ_JAUJEA010000003.1"/>
</dbReference>
<dbReference type="Proteomes" id="UP001172082">
    <property type="component" value="Unassembled WGS sequence"/>
</dbReference>
<sequence length="147" mass="16934">MTKTFIKGNYTLSTDKTKLDLDAIHHYLTRSYWSTGIPKEVIAGAIEGSLCFGLYHEQEQVGFARVITDTSTFAYLADVYILKPHRGQGLSRWMMEVIMNYPSLQGLRRWMLATKDAHGLYKKFGFTPLEKVELFMEISVPNIYLQE</sequence>
<dbReference type="EMBL" id="JAUJEA010000003">
    <property type="protein sequence ID" value="MDN5201670.1"/>
    <property type="molecule type" value="Genomic_DNA"/>
</dbReference>
<protein>
    <submittedName>
        <fullName evidence="2">GNAT family N-acetyltransferase</fullName>
    </submittedName>
</protein>
<dbReference type="PANTHER" id="PTHR43233">
    <property type="entry name" value="FAMILY N-ACETYLTRANSFERASE, PUTATIVE (AFU_ORTHOLOGUE AFUA_6G03350)-RELATED"/>
    <property type="match status" value="1"/>
</dbReference>
<feature type="domain" description="N-acetyltransferase" evidence="1">
    <location>
        <begin position="10"/>
        <end position="141"/>
    </location>
</feature>
<keyword evidence="3" id="KW-1185">Reference proteome</keyword>
<dbReference type="SUPFAM" id="SSF55729">
    <property type="entry name" value="Acyl-CoA N-acyltransferases (Nat)"/>
    <property type="match status" value="1"/>
</dbReference>
<dbReference type="PROSITE" id="PS51186">
    <property type="entry name" value="GNAT"/>
    <property type="match status" value="1"/>
</dbReference>
<dbReference type="Gene3D" id="3.40.630.30">
    <property type="match status" value="1"/>
</dbReference>
<comment type="caution">
    <text evidence="2">The sequence shown here is derived from an EMBL/GenBank/DDBJ whole genome shotgun (WGS) entry which is preliminary data.</text>
</comment>
<evidence type="ECO:0000313" key="2">
    <source>
        <dbReference type="EMBL" id="MDN5201670.1"/>
    </source>
</evidence>
<dbReference type="PANTHER" id="PTHR43233:SF1">
    <property type="entry name" value="FAMILY N-ACETYLTRANSFERASE, PUTATIVE (AFU_ORTHOLOGUE AFUA_6G03350)-RELATED"/>
    <property type="match status" value="1"/>
</dbReference>
<dbReference type="InterPro" id="IPR016181">
    <property type="entry name" value="Acyl_CoA_acyltransferase"/>
</dbReference>